<dbReference type="EMBL" id="JBEOQB010000006">
    <property type="protein sequence ID" value="MEZ0453766.1"/>
    <property type="molecule type" value="Genomic_DNA"/>
</dbReference>
<dbReference type="PANTHER" id="PTHR13789">
    <property type="entry name" value="MONOOXYGENASE"/>
    <property type="match status" value="1"/>
</dbReference>
<dbReference type="NCBIfam" id="NF005243">
    <property type="entry name" value="PRK06753.1"/>
    <property type="match status" value="1"/>
</dbReference>
<reference evidence="4 7" key="2">
    <citation type="submission" date="2024-06" db="EMBL/GenBank/DDBJ databases">
        <title>Soil Sphingobacterium thalpophilum.</title>
        <authorList>
            <person name="Yang J."/>
            <person name="Li J."/>
        </authorList>
    </citation>
    <scope>NUCLEOTIDE SEQUENCE [LARGE SCALE GENOMIC DNA]</scope>
    <source>
        <strain evidence="4 7">22g91tb</strain>
    </source>
</reference>
<keyword evidence="2 4" id="KW-0503">Monooxygenase</keyword>
<dbReference type="PANTHER" id="PTHR13789:SF309">
    <property type="entry name" value="PUTATIVE (AFU_ORTHOLOGUE AFUA_6G14510)-RELATED"/>
    <property type="match status" value="1"/>
</dbReference>
<dbReference type="Proteomes" id="UP001566204">
    <property type="component" value="Unassembled WGS sequence"/>
</dbReference>
<dbReference type="STRING" id="1123265.GCA_000686625_01962"/>
<dbReference type="EMBL" id="LR590484">
    <property type="protein sequence ID" value="VTR43448.1"/>
    <property type="molecule type" value="Genomic_DNA"/>
</dbReference>
<accession>A0A4V6KS86</accession>
<dbReference type="Pfam" id="PF01494">
    <property type="entry name" value="FAD_binding_3"/>
    <property type="match status" value="1"/>
</dbReference>
<keyword evidence="1 5" id="KW-0560">Oxidoreductase</keyword>
<feature type="domain" description="FAD-binding" evidence="3">
    <location>
        <begin position="2"/>
        <end position="308"/>
    </location>
</feature>
<dbReference type="RefSeq" id="WP_028072169.1">
    <property type="nucleotide sequence ID" value="NZ_JBEOQA010000002.1"/>
</dbReference>
<evidence type="ECO:0000313" key="5">
    <source>
        <dbReference type="EMBL" id="VTR43448.1"/>
    </source>
</evidence>
<dbReference type="GO" id="GO:0071949">
    <property type="term" value="F:FAD binding"/>
    <property type="evidence" value="ECO:0007669"/>
    <property type="project" value="InterPro"/>
</dbReference>
<evidence type="ECO:0000313" key="4">
    <source>
        <dbReference type="EMBL" id="MEZ0453766.1"/>
    </source>
</evidence>
<dbReference type="Proteomes" id="UP000308196">
    <property type="component" value="Chromosome"/>
</dbReference>
<name>A0A4V6KS86_9SPHI</name>
<protein>
    <submittedName>
        <fullName evidence="5">3-hydroxybenzoate 6-hydroxylase 1</fullName>
        <ecNumber evidence="5">1.14.13.24</ecNumber>
    </submittedName>
    <submittedName>
        <fullName evidence="4">FAD-dependent monooxygenase</fullName>
    </submittedName>
</protein>
<dbReference type="PRINTS" id="PR00420">
    <property type="entry name" value="RNGMNOXGNASE"/>
</dbReference>
<evidence type="ECO:0000256" key="1">
    <source>
        <dbReference type="ARBA" id="ARBA00023002"/>
    </source>
</evidence>
<sequence>MKVSIIGAGIAGLATAIALKKEGITAEVFEAAPQLSAVGAGLGLAPNAIKALSHIGLDEKIVSIGRQLPYFQILDQRGGLISSADSTYVVEKYGIDNFTIHRADLHECLLNELDSHFVHTNKRVVHCRPYRSGAELTFSDGSIHQTDYLIVADGINSIVRKKIVLDSKTRYAGYTCWRAVVDAKALDLQGASETWGAHGRFGIVPLRDGKVYWFACINAAPDDPNFKNFTTANLAQHFQGYHSPIIQLLELTPDQALIRNDIYDIEPLKKFAYRRILFVGDAAHATTPNMGQGACQAIEDAVILANEFKTSSDLEEAFRRFEKKRLKRTSAIISQSRRIGAMAQWTNPIAIFLRNWLLKHSPKGLQKKQFEELYRFKL</sequence>
<dbReference type="AlphaFoldDB" id="A0A4V6KS86"/>
<dbReference type="SUPFAM" id="SSF51905">
    <property type="entry name" value="FAD/NAD(P)-binding domain"/>
    <property type="match status" value="1"/>
</dbReference>
<organism evidence="5 6">
    <name type="scientific">Sphingobacterium thalpophilum</name>
    <dbReference type="NCBI Taxonomy" id="259"/>
    <lineage>
        <taxon>Bacteria</taxon>
        <taxon>Pseudomonadati</taxon>
        <taxon>Bacteroidota</taxon>
        <taxon>Sphingobacteriia</taxon>
        <taxon>Sphingobacteriales</taxon>
        <taxon>Sphingobacteriaceae</taxon>
        <taxon>Sphingobacterium</taxon>
    </lineage>
</organism>
<dbReference type="InterPro" id="IPR050493">
    <property type="entry name" value="FAD-dep_Monooxygenase_BioMet"/>
</dbReference>
<proteinExistence type="predicted"/>
<dbReference type="Gene3D" id="3.50.50.60">
    <property type="entry name" value="FAD/NAD(P)-binding domain"/>
    <property type="match status" value="1"/>
</dbReference>
<reference evidence="5 6" key="1">
    <citation type="submission" date="2019-05" db="EMBL/GenBank/DDBJ databases">
        <authorList>
            <consortium name="Pathogen Informatics"/>
        </authorList>
    </citation>
    <scope>NUCLEOTIDE SEQUENCE [LARGE SCALE GENOMIC DNA]</scope>
    <source>
        <strain evidence="5 6">NCTC11429</strain>
    </source>
</reference>
<evidence type="ECO:0000259" key="3">
    <source>
        <dbReference type="Pfam" id="PF01494"/>
    </source>
</evidence>
<keyword evidence="7" id="KW-1185">Reference proteome</keyword>
<gene>
    <name evidence="5" type="primary">xlnD_2</name>
    <name evidence="4" type="ORF">ABTW24_19400</name>
    <name evidence="5" type="ORF">NCTC11429_02865</name>
</gene>
<evidence type="ECO:0000313" key="7">
    <source>
        <dbReference type="Proteomes" id="UP001566204"/>
    </source>
</evidence>
<dbReference type="KEGG" id="stha:NCTC11429_02865"/>
<evidence type="ECO:0000313" key="6">
    <source>
        <dbReference type="Proteomes" id="UP000308196"/>
    </source>
</evidence>
<dbReference type="GO" id="GO:0018669">
    <property type="term" value="F:3-hydroxybenzoate 6-monooxygenase activity"/>
    <property type="evidence" value="ECO:0007669"/>
    <property type="project" value="UniProtKB-EC"/>
</dbReference>
<dbReference type="InterPro" id="IPR002938">
    <property type="entry name" value="FAD-bd"/>
</dbReference>
<dbReference type="GeneID" id="78463562"/>
<evidence type="ECO:0000256" key="2">
    <source>
        <dbReference type="ARBA" id="ARBA00023033"/>
    </source>
</evidence>
<dbReference type="InterPro" id="IPR036188">
    <property type="entry name" value="FAD/NAD-bd_sf"/>
</dbReference>
<dbReference type="EC" id="1.14.13.24" evidence="5"/>